<name>A0AA35R6P7_GEOBA</name>
<sequence length="111" mass="12333">MNQQEIAMPPPRKWTRTEELAVLHLYRGKVLPESREALALAEALERTPRSIAARMLGLASLDPANPKTPAAKATALTRSLWAEYMSDRTAIASEGQRAYLGILNRYSMGRP</sequence>
<evidence type="ECO:0000313" key="1">
    <source>
        <dbReference type="EMBL" id="CAI8005840.1"/>
    </source>
</evidence>
<dbReference type="EMBL" id="CASHTH010000640">
    <property type="protein sequence ID" value="CAI8005840.1"/>
    <property type="molecule type" value="Genomic_DNA"/>
</dbReference>
<dbReference type="Proteomes" id="UP001174909">
    <property type="component" value="Unassembled WGS sequence"/>
</dbReference>
<proteinExistence type="predicted"/>
<dbReference type="AlphaFoldDB" id="A0AA35R6P7"/>
<keyword evidence="2" id="KW-1185">Reference proteome</keyword>
<gene>
    <name evidence="1" type="ORF">GBAR_LOCUS4436</name>
</gene>
<reference evidence="1" key="1">
    <citation type="submission" date="2023-03" db="EMBL/GenBank/DDBJ databases">
        <authorList>
            <person name="Steffen K."/>
            <person name="Cardenas P."/>
        </authorList>
    </citation>
    <scope>NUCLEOTIDE SEQUENCE</scope>
</reference>
<comment type="caution">
    <text evidence="1">The sequence shown here is derived from an EMBL/GenBank/DDBJ whole genome shotgun (WGS) entry which is preliminary data.</text>
</comment>
<evidence type="ECO:0000313" key="2">
    <source>
        <dbReference type="Proteomes" id="UP001174909"/>
    </source>
</evidence>
<organism evidence="1 2">
    <name type="scientific">Geodia barretti</name>
    <name type="common">Barrett's horny sponge</name>
    <dbReference type="NCBI Taxonomy" id="519541"/>
    <lineage>
        <taxon>Eukaryota</taxon>
        <taxon>Metazoa</taxon>
        <taxon>Porifera</taxon>
        <taxon>Demospongiae</taxon>
        <taxon>Heteroscleromorpha</taxon>
        <taxon>Tetractinellida</taxon>
        <taxon>Astrophorina</taxon>
        <taxon>Geodiidae</taxon>
        <taxon>Geodia</taxon>
    </lineage>
</organism>
<accession>A0AA35R6P7</accession>
<protein>
    <submittedName>
        <fullName evidence="1">Uncharacterized protein</fullName>
    </submittedName>
</protein>